<comment type="caution">
    <text evidence="2">The sequence shown here is derived from an EMBL/GenBank/DDBJ whole genome shotgun (WGS) entry which is preliminary data.</text>
</comment>
<keyword evidence="1" id="KW-1133">Transmembrane helix</keyword>
<evidence type="ECO:0000256" key="1">
    <source>
        <dbReference type="SAM" id="Phobius"/>
    </source>
</evidence>
<gene>
    <name evidence="2" type="ORF">DIS24_g9729</name>
</gene>
<reference evidence="2" key="1">
    <citation type="submission" date="2023-06" db="EMBL/GenBank/DDBJ databases">
        <title>Multi-omics analyses reveal the molecular pathogenesis toolkit of Lasiodiplodia hormozganensis, a cross-kingdom pathogen.</title>
        <authorList>
            <person name="Felix C."/>
            <person name="Meneses R."/>
            <person name="Goncalves M.F.M."/>
            <person name="Tilleman L."/>
            <person name="Duarte A.S."/>
            <person name="Jorrin-Novo J.V."/>
            <person name="Van De Peer Y."/>
            <person name="Deforce D."/>
            <person name="Van Nieuwerburgh F."/>
            <person name="Esteves A.C."/>
            <person name="Alves A."/>
        </authorList>
    </citation>
    <scope>NUCLEOTIDE SEQUENCE</scope>
    <source>
        <strain evidence="2">CBS 339.90</strain>
    </source>
</reference>
<organism evidence="2 3">
    <name type="scientific">Lasiodiplodia hormozganensis</name>
    <dbReference type="NCBI Taxonomy" id="869390"/>
    <lineage>
        <taxon>Eukaryota</taxon>
        <taxon>Fungi</taxon>
        <taxon>Dikarya</taxon>
        <taxon>Ascomycota</taxon>
        <taxon>Pezizomycotina</taxon>
        <taxon>Dothideomycetes</taxon>
        <taxon>Dothideomycetes incertae sedis</taxon>
        <taxon>Botryosphaeriales</taxon>
        <taxon>Botryosphaeriaceae</taxon>
        <taxon>Lasiodiplodia</taxon>
    </lineage>
</organism>
<keyword evidence="1" id="KW-0472">Membrane</keyword>
<keyword evidence="3" id="KW-1185">Reference proteome</keyword>
<evidence type="ECO:0000313" key="2">
    <source>
        <dbReference type="EMBL" id="KAK0640019.1"/>
    </source>
</evidence>
<dbReference type="AlphaFoldDB" id="A0AA39XTN3"/>
<sequence length="141" mass="15259">MPLSDSGSTASANQNLWHGNAIDGIGNLVQYGHRRDHYEYHNSRVVSWKPVRSRTCFAWTGLVGLVVLIGIVLGSVLPTVLNTDSASAPDASSRNSSLAASLRSTITSPPGQSFHVFTTFVDSATTQVSLNVRVNWYLAER</sequence>
<evidence type="ECO:0000313" key="3">
    <source>
        <dbReference type="Proteomes" id="UP001175001"/>
    </source>
</evidence>
<proteinExistence type="predicted"/>
<dbReference type="EMBL" id="JAUJDW010000091">
    <property type="protein sequence ID" value="KAK0640019.1"/>
    <property type="molecule type" value="Genomic_DNA"/>
</dbReference>
<dbReference type="Proteomes" id="UP001175001">
    <property type="component" value="Unassembled WGS sequence"/>
</dbReference>
<protein>
    <submittedName>
        <fullName evidence="2">Uncharacterized protein</fullName>
    </submittedName>
</protein>
<name>A0AA39XTN3_9PEZI</name>
<feature type="transmembrane region" description="Helical" evidence="1">
    <location>
        <begin position="56"/>
        <end position="77"/>
    </location>
</feature>
<accession>A0AA39XTN3</accession>
<keyword evidence="1" id="KW-0812">Transmembrane</keyword>